<dbReference type="RefSeq" id="XP_016227455.1">
    <property type="nucleotide sequence ID" value="XM_016367937.1"/>
</dbReference>
<keyword evidence="3" id="KW-1185">Reference proteome</keyword>
<dbReference type="PANTHER" id="PTHR36205:SF3">
    <property type="entry name" value="MAJOR FACILITATOR SUPERFAMILY TRANSPORTER"/>
    <property type="match status" value="1"/>
</dbReference>
<protein>
    <recommendedName>
        <fullName evidence="4">Glycosyl transferase CAP10 domain-containing protein</fullName>
    </recommendedName>
</protein>
<evidence type="ECO:0000313" key="3">
    <source>
        <dbReference type="Proteomes" id="UP000054302"/>
    </source>
</evidence>
<gene>
    <name evidence="2" type="ORF">PV10_03482</name>
</gene>
<evidence type="ECO:0008006" key="4">
    <source>
        <dbReference type="Google" id="ProtNLM"/>
    </source>
</evidence>
<dbReference type="AlphaFoldDB" id="A0A0D1Y5A8"/>
<keyword evidence="1" id="KW-0472">Membrane</keyword>
<organism evidence="2 3">
    <name type="scientific">Exophiala mesophila</name>
    <name type="common">Black yeast-like fungus</name>
    <dbReference type="NCBI Taxonomy" id="212818"/>
    <lineage>
        <taxon>Eukaryota</taxon>
        <taxon>Fungi</taxon>
        <taxon>Dikarya</taxon>
        <taxon>Ascomycota</taxon>
        <taxon>Pezizomycotina</taxon>
        <taxon>Eurotiomycetes</taxon>
        <taxon>Chaetothyriomycetidae</taxon>
        <taxon>Chaetothyriales</taxon>
        <taxon>Herpotrichiellaceae</taxon>
        <taxon>Exophiala</taxon>
    </lineage>
</organism>
<dbReference type="OMA" id="SGHYYEF"/>
<keyword evidence="1" id="KW-1133">Transmembrane helix</keyword>
<dbReference type="GeneID" id="27321327"/>
<evidence type="ECO:0000313" key="2">
    <source>
        <dbReference type="EMBL" id="KIV95881.1"/>
    </source>
</evidence>
<dbReference type="HOGENOM" id="CLU_009650_0_0_1"/>
<reference evidence="2 3" key="1">
    <citation type="submission" date="2015-01" db="EMBL/GenBank/DDBJ databases">
        <title>The Genome Sequence of Exophiala mesophila CBS40295.</title>
        <authorList>
            <consortium name="The Broad Institute Genomics Platform"/>
            <person name="Cuomo C."/>
            <person name="de Hoog S."/>
            <person name="Gorbushina A."/>
            <person name="Stielow B."/>
            <person name="Teixiera M."/>
            <person name="Abouelleil A."/>
            <person name="Chapman S.B."/>
            <person name="Priest M."/>
            <person name="Young S.K."/>
            <person name="Wortman J."/>
            <person name="Nusbaum C."/>
            <person name="Birren B."/>
        </authorList>
    </citation>
    <scope>NUCLEOTIDE SEQUENCE [LARGE SCALE GENOMIC DNA]</scope>
    <source>
        <strain evidence="2 3">CBS 40295</strain>
    </source>
</reference>
<dbReference type="Proteomes" id="UP000054302">
    <property type="component" value="Unassembled WGS sequence"/>
</dbReference>
<dbReference type="InterPro" id="IPR021822">
    <property type="entry name" value="DUF3405"/>
</dbReference>
<proteinExistence type="predicted"/>
<dbReference type="EMBL" id="KN847521">
    <property type="protein sequence ID" value="KIV95881.1"/>
    <property type="molecule type" value="Genomic_DNA"/>
</dbReference>
<sequence length="701" mass="79844">MPFNIWPDSVTRDYDALKSLDGDGHRHVPETPRHGLLTLLSYPRQRYSHRRQVSLSRLRTRKAFCSASAILLFTIVGYLLLSLPIPSIREPPSQTKPTSDPQDEFTTVPLGKSTARFNREFFWWEQFPTLHGFFRGHNSIVPLNEYLPEQQHVQEESLHSNSTSTTVPPLTQVRLPLTDTFQPCYLDEQREILPPPISAYQGLPQGFPAPLLGSQDELGFEPVCYDRVNRFASYGYGFTKAQGGLGIELKGDNAGLNSVLGRDFTKVQWNDAQQRCLSTNRHNLTSRTAFVIRTWHSYQYTEHDILMLRAIVSELALSSGGQYTVHFLIHVQDESLPIWTSQTVYDQVLRESLPPEFHGMGTLWSVPQMMTVYPPPFPDSIVNFSGGEIYEAYRSLHFPFQHFATNHPEYDYFWHWEMDIRVTGHYQQLLHQIATWADEQPQHLAWERASRFFVPSLFNNSYAEYAQAVAEDVRSSGKDPISGPQLAQETLLDVPEQAASHSSDGITDLITFDPLFDPSKSRWAFRDDITGYHVEKNGDNRPPTRAALITASRLSRRLLVLMHNETYLNKHTMFPEMYPASIALHYGLKAVYAPLPVYFDRDWPADHANEIFNNAPVGSEGQDAGMDHGNGFFHGPGGSVFGPGEHVFRGSTYYSNAMFAGYLWRRWLGRENRNGEIAWELGKGGGRMCLPMMILHPIKSE</sequence>
<feature type="transmembrane region" description="Helical" evidence="1">
    <location>
        <begin position="63"/>
        <end position="85"/>
    </location>
</feature>
<dbReference type="PANTHER" id="PTHR36205">
    <property type="entry name" value="CHROMOSOME 19, WHOLE GENOME SHOTGUN SEQUENCE"/>
    <property type="match status" value="1"/>
</dbReference>
<name>A0A0D1Y5A8_EXOME</name>
<dbReference type="VEuPathDB" id="FungiDB:PV10_03482"/>
<dbReference type="STRING" id="212818.A0A0D1Y5A8"/>
<accession>A0A0D1Y5A8</accession>
<dbReference type="Pfam" id="PF11885">
    <property type="entry name" value="DUF3405"/>
    <property type="match status" value="2"/>
</dbReference>
<keyword evidence="1" id="KW-0812">Transmembrane</keyword>
<evidence type="ECO:0000256" key="1">
    <source>
        <dbReference type="SAM" id="Phobius"/>
    </source>
</evidence>
<dbReference type="OrthoDB" id="3353407at2759"/>